<comment type="caution">
    <text evidence="11">The sequence shown here is derived from an EMBL/GenBank/DDBJ whole genome shotgun (WGS) entry which is preliminary data.</text>
</comment>
<evidence type="ECO:0000256" key="4">
    <source>
        <dbReference type="ARBA" id="ARBA00022679"/>
    </source>
</evidence>
<keyword evidence="6 11" id="KW-0418">Kinase</keyword>
<evidence type="ECO:0000256" key="6">
    <source>
        <dbReference type="ARBA" id="ARBA00022777"/>
    </source>
</evidence>
<dbReference type="InterPro" id="IPR004358">
    <property type="entry name" value="Sig_transdc_His_kin-like_C"/>
</dbReference>
<dbReference type="Pfam" id="PF02518">
    <property type="entry name" value="HATPase_c"/>
    <property type="match status" value="1"/>
</dbReference>
<dbReference type="Proteomes" id="UP001589619">
    <property type="component" value="Unassembled WGS sequence"/>
</dbReference>
<dbReference type="InterPro" id="IPR016120">
    <property type="entry name" value="Sig_transdc_His_kin_SpoOB"/>
</dbReference>
<dbReference type="PANTHER" id="PTHR43547">
    <property type="entry name" value="TWO-COMPONENT HISTIDINE KINASE"/>
    <property type="match status" value="1"/>
</dbReference>
<evidence type="ECO:0000259" key="10">
    <source>
        <dbReference type="PROSITE" id="PS50109"/>
    </source>
</evidence>
<name>A0ABV5W3V6_9BACL</name>
<evidence type="ECO:0000313" key="11">
    <source>
        <dbReference type="EMBL" id="MFB9755251.1"/>
    </source>
</evidence>
<protein>
    <recommendedName>
        <fullName evidence="2">histidine kinase</fullName>
        <ecNumber evidence="2">2.7.13.3</ecNumber>
    </recommendedName>
</protein>
<keyword evidence="12" id="KW-1185">Reference proteome</keyword>
<proteinExistence type="predicted"/>
<evidence type="ECO:0000256" key="1">
    <source>
        <dbReference type="ARBA" id="ARBA00000085"/>
    </source>
</evidence>
<dbReference type="Pfam" id="PF14689">
    <property type="entry name" value="SPOB_a"/>
    <property type="match status" value="1"/>
</dbReference>
<dbReference type="GO" id="GO:0004673">
    <property type="term" value="F:protein histidine kinase activity"/>
    <property type="evidence" value="ECO:0007669"/>
    <property type="project" value="UniProtKB-EC"/>
</dbReference>
<keyword evidence="9" id="KW-0472">Membrane</keyword>
<accession>A0ABV5W3V6</accession>
<dbReference type="Gene3D" id="1.10.287.130">
    <property type="match status" value="1"/>
</dbReference>
<evidence type="ECO:0000256" key="5">
    <source>
        <dbReference type="ARBA" id="ARBA00022741"/>
    </source>
</evidence>
<dbReference type="EC" id="2.7.13.3" evidence="2"/>
<dbReference type="Gene3D" id="3.30.565.10">
    <property type="entry name" value="Histidine kinase-like ATPase, C-terminal domain"/>
    <property type="match status" value="1"/>
</dbReference>
<dbReference type="RefSeq" id="WP_344907912.1">
    <property type="nucleotide sequence ID" value="NZ_BAAAYO010000006.1"/>
</dbReference>
<evidence type="ECO:0000256" key="3">
    <source>
        <dbReference type="ARBA" id="ARBA00022553"/>
    </source>
</evidence>
<evidence type="ECO:0000256" key="9">
    <source>
        <dbReference type="SAM" id="Phobius"/>
    </source>
</evidence>
<organism evidence="11 12">
    <name type="scientific">Paenibacillus hodogayensis</name>
    <dbReference type="NCBI Taxonomy" id="279208"/>
    <lineage>
        <taxon>Bacteria</taxon>
        <taxon>Bacillati</taxon>
        <taxon>Bacillota</taxon>
        <taxon>Bacilli</taxon>
        <taxon>Bacillales</taxon>
        <taxon>Paenibacillaceae</taxon>
        <taxon>Paenibacillus</taxon>
    </lineage>
</organism>
<comment type="catalytic activity">
    <reaction evidence="1">
        <text>ATP + protein L-histidine = ADP + protein N-phospho-L-histidine.</text>
        <dbReference type="EC" id="2.7.13.3"/>
    </reaction>
</comment>
<dbReference type="SUPFAM" id="SSF55874">
    <property type="entry name" value="ATPase domain of HSP90 chaperone/DNA topoisomerase II/histidine kinase"/>
    <property type="match status" value="1"/>
</dbReference>
<dbReference type="EMBL" id="JBHMAG010000018">
    <property type="protein sequence ID" value="MFB9755251.1"/>
    <property type="molecule type" value="Genomic_DNA"/>
</dbReference>
<reference evidence="11 12" key="1">
    <citation type="submission" date="2024-09" db="EMBL/GenBank/DDBJ databases">
        <authorList>
            <person name="Sun Q."/>
            <person name="Mori K."/>
        </authorList>
    </citation>
    <scope>NUCLEOTIDE SEQUENCE [LARGE SCALE GENOMIC DNA]</scope>
    <source>
        <strain evidence="11 12">JCM 12520</strain>
    </source>
</reference>
<dbReference type="SMART" id="SM00387">
    <property type="entry name" value="HATPase_c"/>
    <property type="match status" value="1"/>
</dbReference>
<dbReference type="InterPro" id="IPR003594">
    <property type="entry name" value="HATPase_dom"/>
</dbReference>
<keyword evidence="9" id="KW-0812">Transmembrane</keyword>
<evidence type="ECO:0000256" key="8">
    <source>
        <dbReference type="ARBA" id="ARBA00023012"/>
    </source>
</evidence>
<dbReference type="PROSITE" id="PS50109">
    <property type="entry name" value="HIS_KIN"/>
    <property type="match status" value="1"/>
</dbReference>
<dbReference type="InterPro" id="IPR036890">
    <property type="entry name" value="HATPase_C_sf"/>
</dbReference>
<evidence type="ECO:0000313" key="12">
    <source>
        <dbReference type="Proteomes" id="UP001589619"/>
    </source>
</evidence>
<keyword evidence="9" id="KW-1133">Transmembrane helix</keyword>
<keyword evidence="4 11" id="KW-0808">Transferase</keyword>
<keyword evidence="5" id="KW-0547">Nucleotide-binding</keyword>
<keyword evidence="8" id="KW-0902">Two-component regulatory system</keyword>
<dbReference type="InterPro" id="IPR005467">
    <property type="entry name" value="His_kinase_dom"/>
</dbReference>
<dbReference type="PRINTS" id="PR00344">
    <property type="entry name" value="BCTRLSENSOR"/>
</dbReference>
<evidence type="ECO:0000256" key="7">
    <source>
        <dbReference type="ARBA" id="ARBA00022840"/>
    </source>
</evidence>
<sequence length="580" mass="65330">MQPRSPFLYIVFVSIVLMLFFNNVMFYYTIKNKLVDHVEQQSLQAAYHLRDSIDRYKTSVRYIESMVGQQLRIAAIAAKDRLPPRAENVSNAQLEQLSSELGVSHIALLQRRGDDFVPVRSSDPMELMAGAEKWGYWYTALQQLLENRNVTIPEGQKLPNYWSDSIELADPSLMTKWGYFYDGTTDYIVSPYVEDVQIEQYDRLVGPDAILHRMIVDNPGMLEMTGFNVNTFGKPLALSKSPKGRPYVPLNQRPIPFGTYVYSERTSDAAFVREAYDSNKPITRLAELNGHKVVKSFVPAPNSSPAAEDDYPYVIGVVFDSNVIHEALSVQARWIVSRLVTTTAISLVLLFIVFQAIRRSKDEAVRVTQEAYIDEVNDMFTTIRGQRHDFLNHVQTIHTFLQLKKYDDLHRYTGELVGGIRQTNDIIQIGHPALAAIVQSKVVTAMDKHIDFRHQFAPIGSLNLGVTSVDIVIIIGNLIDNAFDEVAGLPVRERWVELSGSYREGSMIIAVRNPGRTLTDAEKSKIFEPGYSTKGTDAHSGIGLAVTKKRVHAYRGSITVESNEENGTTFTVSIPLNRFG</sequence>
<dbReference type="PANTHER" id="PTHR43547:SF10">
    <property type="entry name" value="SENSOR HISTIDINE KINASE DCUS"/>
    <property type="match status" value="1"/>
</dbReference>
<dbReference type="SUPFAM" id="SSF55890">
    <property type="entry name" value="Sporulation response regulatory protein Spo0B"/>
    <property type="match status" value="1"/>
</dbReference>
<evidence type="ECO:0000256" key="2">
    <source>
        <dbReference type="ARBA" id="ARBA00012438"/>
    </source>
</evidence>
<feature type="domain" description="Histidine kinase" evidence="10">
    <location>
        <begin position="474"/>
        <end position="578"/>
    </location>
</feature>
<feature type="transmembrane region" description="Helical" evidence="9">
    <location>
        <begin position="7"/>
        <end position="28"/>
    </location>
</feature>
<keyword evidence="3" id="KW-0597">Phosphoprotein</keyword>
<keyword evidence="7" id="KW-0067">ATP-binding</keyword>
<gene>
    <name evidence="11" type="ORF">ACFFNY_27065</name>
</gene>
<dbReference type="InterPro" id="IPR039506">
    <property type="entry name" value="SPOB_a"/>
</dbReference>